<gene>
    <name evidence="3" type="ORF">NIES21_50410</name>
</gene>
<feature type="domain" description="Phosphatidic acid phosphatase type 2/haloperoxidase" evidence="2">
    <location>
        <begin position="199"/>
        <end position="312"/>
    </location>
</feature>
<organism evidence="3 4">
    <name type="scientific">Anabaenopsis circularis NIES-21</name>
    <dbReference type="NCBI Taxonomy" id="1085406"/>
    <lineage>
        <taxon>Bacteria</taxon>
        <taxon>Bacillati</taxon>
        <taxon>Cyanobacteriota</taxon>
        <taxon>Cyanophyceae</taxon>
        <taxon>Nostocales</taxon>
        <taxon>Nodulariaceae</taxon>
        <taxon>Anabaenopsis</taxon>
    </lineage>
</organism>
<dbReference type="InterPro" id="IPR036938">
    <property type="entry name" value="PAP2/HPO_sf"/>
</dbReference>
<keyword evidence="1" id="KW-0472">Membrane</keyword>
<evidence type="ECO:0000313" key="3">
    <source>
        <dbReference type="EMBL" id="BAY19181.1"/>
    </source>
</evidence>
<dbReference type="Proteomes" id="UP000218287">
    <property type="component" value="Chromosome"/>
</dbReference>
<keyword evidence="4" id="KW-1185">Reference proteome</keyword>
<dbReference type="PANTHER" id="PTHR14969:SF13">
    <property type="entry name" value="AT30094P"/>
    <property type="match status" value="1"/>
</dbReference>
<dbReference type="PANTHER" id="PTHR14969">
    <property type="entry name" value="SPHINGOSINE-1-PHOSPHATE PHOSPHOHYDROLASE"/>
    <property type="match status" value="1"/>
</dbReference>
<feature type="transmembrane region" description="Helical" evidence="1">
    <location>
        <begin position="297"/>
        <end position="317"/>
    </location>
</feature>
<dbReference type="SMART" id="SM00014">
    <property type="entry name" value="acidPPc"/>
    <property type="match status" value="1"/>
</dbReference>
<dbReference type="SUPFAM" id="SSF48317">
    <property type="entry name" value="Acid phosphatase/Vanadium-dependent haloperoxidase"/>
    <property type="match status" value="1"/>
</dbReference>
<dbReference type="Pfam" id="PF01569">
    <property type="entry name" value="PAP2"/>
    <property type="match status" value="1"/>
</dbReference>
<dbReference type="OrthoDB" id="9789113at2"/>
<dbReference type="CDD" id="cd03392">
    <property type="entry name" value="PAP2_like_2"/>
    <property type="match status" value="1"/>
</dbReference>
<name>A0A1Z4GNT8_9CYAN</name>
<feature type="transmembrane region" description="Helical" evidence="1">
    <location>
        <begin position="238"/>
        <end position="259"/>
    </location>
</feature>
<dbReference type="AlphaFoldDB" id="A0A1Z4GNT8"/>
<reference evidence="3 4" key="1">
    <citation type="submission" date="2017-06" db="EMBL/GenBank/DDBJ databases">
        <title>Genome sequencing of cyanobaciteial culture collection at National Institute for Environmental Studies (NIES).</title>
        <authorList>
            <person name="Hirose Y."/>
            <person name="Shimura Y."/>
            <person name="Fujisawa T."/>
            <person name="Nakamura Y."/>
            <person name="Kawachi M."/>
        </authorList>
    </citation>
    <scope>NUCLEOTIDE SEQUENCE [LARGE SCALE GENOMIC DNA]</scope>
    <source>
        <strain evidence="3 4">NIES-21</strain>
    </source>
</reference>
<keyword evidence="1" id="KW-1133">Transmembrane helix</keyword>
<proteinExistence type="predicted"/>
<evidence type="ECO:0000256" key="1">
    <source>
        <dbReference type="SAM" id="Phobius"/>
    </source>
</evidence>
<accession>A0A1Z4GNT8</accession>
<dbReference type="InterPro" id="IPR000326">
    <property type="entry name" value="PAP2/HPO"/>
</dbReference>
<feature type="transmembrane region" description="Helical" evidence="1">
    <location>
        <begin position="199"/>
        <end position="218"/>
    </location>
</feature>
<dbReference type="EMBL" id="AP018174">
    <property type="protein sequence ID" value="BAY19181.1"/>
    <property type="molecule type" value="Genomic_DNA"/>
</dbReference>
<dbReference type="Gene3D" id="1.20.144.10">
    <property type="entry name" value="Phosphatidic acid phosphatase type 2/haloperoxidase"/>
    <property type="match status" value="2"/>
</dbReference>
<evidence type="ECO:0000313" key="4">
    <source>
        <dbReference type="Proteomes" id="UP000218287"/>
    </source>
</evidence>
<feature type="transmembrane region" description="Helical" evidence="1">
    <location>
        <begin position="271"/>
        <end position="291"/>
    </location>
</feature>
<sequence>MNTDCGNLLGENFLVRAIHTSIKGRARYKVRGLYDSPALKQYLELRLSKEDMIFQASANHLTGNVLVLFQPDFSPNAIAWLLQNIVLDYTRVHKQLPPSSAPEFIPSKSLSRVVLSDTTVNQWRSQLIPVAAAFSALSLGAALLHRNGLDTSILLTLQKLHTPLLDRLMVGITSLGEPPLLLLTCLTWEAMLLSRRRRLQATIFGMAAVGAISLNYLLKELFVRARPALWDYIINVNHYSFPSGHAMVSMVVYGCMGYSLSKEFPQWRSQIFTLTVILILAIGFSRLYLGVHWPTDVIAGYAVGLVWLTACVVNQACQSSKSAEINPELRGVLV</sequence>
<keyword evidence="1" id="KW-0812">Transmembrane</keyword>
<evidence type="ECO:0000259" key="2">
    <source>
        <dbReference type="SMART" id="SM00014"/>
    </source>
</evidence>
<protein>
    <submittedName>
        <fullName evidence="3">Phosphoesterase</fullName>
    </submittedName>
</protein>